<dbReference type="InterPro" id="IPR029044">
    <property type="entry name" value="Nucleotide-diphossugar_trans"/>
</dbReference>
<gene>
    <name evidence="6" type="ORF">ENS29_11225</name>
</gene>
<feature type="binding site" evidence="5">
    <location>
        <position position="102"/>
    </location>
    <ligand>
        <name>UTP</name>
        <dbReference type="ChEBI" id="CHEBI:46398"/>
    </ligand>
</feature>
<dbReference type="SUPFAM" id="SSF53448">
    <property type="entry name" value="Nucleotide-diphospho-sugar transferases"/>
    <property type="match status" value="1"/>
</dbReference>
<accession>A0A7C4VYN2</accession>
<feature type="binding site" evidence="5">
    <location>
        <position position="186"/>
    </location>
    <ligand>
        <name>UTP</name>
        <dbReference type="ChEBI" id="CHEBI:46398"/>
    </ligand>
</feature>
<dbReference type="FunFam" id="2.160.10.10:FF:000001">
    <property type="entry name" value="UTP--glucose-1-phosphate uridylyltransferase"/>
    <property type="match status" value="1"/>
</dbReference>
<reference evidence="6" key="1">
    <citation type="journal article" date="2020" name="mSystems">
        <title>Genome- and Community-Level Interaction Insights into Carbon Utilization and Element Cycling Functions of Hydrothermarchaeota in Hydrothermal Sediment.</title>
        <authorList>
            <person name="Zhou Z."/>
            <person name="Liu Y."/>
            <person name="Xu W."/>
            <person name="Pan J."/>
            <person name="Luo Z.H."/>
            <person name="Li M."/>
        </authorList>
    </citation>
    <scope>NUCLEOTIDE SEQUENCE [LARGE SCALE GENOMIC DNA]</scope>
    <source>
        <strain evidence="6">SpSt-477</strain>
    </source>
</reference>
<name>A0A7C4VYN2_9BACT</name>
<dbReference type="GO" id="GO:0006011">
    <property type="term" value="P:UDP-alpha-D-glucose metabolic process"/>
    <property type="evidence" value="ECO:0007669"/>
    <property type="project" value="InterPro"/>
</dbReference>
<comment type="similarity">
    <text evidence="1">Belongs to the UDPGP type 1 family.</text>
</comment>
<dbReference type="PIRSF" id="PIRSF000806">
    <property type="entry name" value="UDPGP"/>
    <property type="match status" value="1"/>
</dbReference>
<evidence type="ECO:0000256" key="1">
    <source>
        <dbReference type="ARBA" id="ARBA00010401"/>
    </source>
</evidence>
<comment type="caution">
    <text evidence="6">The sequence shown here is derived from an EMBL/GenBank/DDBJ whole genome shotgun (WGS) entry which is preliminary data.</text>
</comment>
<dbReference type="InterPro" id="IPR016267">
    <property type="entry name" value="UDPGP_trans"/>
</dbReference>
<feature type="binding site" evidence="5">
    <location>
        <position position="158"/>
    </location>
    <ligand>
        <name>UTP</name>
        <dbReference type="ChEBI" id="CHEBI:46398"/>
    </ligand>
</feature>
<evidence type="ECO:0000313" key="6">
    <source>
        <dbReference type="EMBL" id="HGU33414.1"/>
    </source>
</evidence>
<feature type="binding site" evidence="5">
    <location>
        <position position="217"/>
    </location>
    <ligand>
        <name>UTP</name>
        <dbReference type="ChEBI" id="CHEBI:46398"/>
    </ligand>
</feature>
<evidence type="ECO:0000256" key="5">
    <source>
        <dbReference type="PIRSR" id="PIRSR000806-2"/>
    </source>
</evidence>
<dbReference type="AlphaFoldDB" id="A0A7C4VYN2"/>
<evidence type="ECO:0000256" key="2">
    <source>
        <dbReference type="ARBA" id="ARBA00022679"/>
    </source>
</evidence>
<keyword evidence="3 6" id="KW-0548">Nucleotidyltransferase</keyword>
<protein>
    <submittedName>
        <fullName evidence="6">UTP--glucose-1-phosphate uridylyltransferase</fullName>
    </submittedName>
</protein>
<dbReference type="GO" id="GO:0003983">
    <property type="term" value="F:UTP:glucose-1-phosphate uridylyltransferase activity"/>
    <property type="evidence" value="ECO:0007669"/>
    <property type="project" value="InterPro"/>
</dbReference>
<keyword evidence="2 6" id="KW-0808">Transferase</keyword>
<evidence type="ECO:0000256" key="4">
    <source>
        <dbReference type="PIRSR" id="PIRSR000806-1"/>
    </source>
</evidence>
<sequence length="469" mass="52959">MVPKAMQPSTEHANMNLFVRKMQDAGLHPEVIDTFCFYYRKVVSGDRGLIYSKDIRPVEDAEIAHRNQLDAFAKVGAREKDRAVLIVLNGGLGTSMGLAGPKSLLTVRAGKTFLEIICRQAERQNLRLAFMNSFNTDAATRAALSEMNLAHEPVCFVQNKFPKILQQGLVPAEWPANRELEWNPPGHGDLYGAIFQSGVLKQLLDTGIRYALVVNCDNLGAAFDDALLGYLVEQRIPFMMEVARRKPVDFKGGHLAVDRTTGRLLLRESAQCPEEEIAVSRDIATYRYFNTNNLWIDLEFLYGLMMRERFVRLPMILNPKTLDPRDETSPDVYQIETAMGSAIVLFEGAAAVEVPRSRFYPVKKCNELLAIRSDCFLYDEDDGFRKHPDRGLEPPAIDLDSKYYGRIDRFEARFPFGPPSLLRCSSLRVKGDVVFGRNVELVGDVEIINERDVQMRIPDEAVVEGTLYL</sequence>
<feature type="binding site" evidence="5">
    <location>
        <position position="363"/>
    </location>
    <ligand>
        <name>UTP</name>
        <dbReference type="ChEBI" id="CHEBI:46398"/>
    </ligand>
</feature>
<dbReference type="EMBL" id="DSUH01000257">
    <property type="protein sequence ID" value="HGU33414.1"/>
    <property type="molecule type" value="Genomic_DNA"/>
</dbReference>
<dbReference type="Gene3D" id="2.160.10.10">
    <property type="entry name" value="Hexapeptide repeat proteins"/>
    <property type="match status" value="1"/>
</dbReference>
<dbReference type="PANTHER" id="PTHR43511">
    <property type="match status" value="1"/>
</dbReference>
<proteinExistence type="inferred from homology"/>
<dbReference type="Gene3D" id="3.90.550.10">
    <property type="entry name" value="Spore Coat Polysaccharide Biosynthesis Protein SpsA, Chain A"/>
    <property type="match status" value="1"/>
</dbReference>
<feature type="binding site" evidence="4">
    <location>
        <position position="187"/>
    </location>
    <ligand>
        <name>substrate</name>
    </ligand>
</feature>
<dbReference type="InterPro" id="IPR002618">
    <property type="entry name" value="UDPGP_fam"/>
</dbReference>
<dbReference type="Pfam" id="PF01704">
    <property type="entry name" value="UDPGP"/>
    <property type="match status" value="1"/>
</dbReference>
<organism evidence="6">
    <name type="scientific">Desulfatirhabdium butyrativorans</name>
    <dbReference type="NCBI Taxonomy" id="340467"/>
    <lineage>
        <taxon>Bacteria</taxon>
        <taxon>Pseudomonadati</taxon>
        <taxon>Thermodesulfobacteriota</taxon>
        <taxon>Desulfobacteria</taxon>
        <taxon>Desulfobacterales</taxon>
        <taxon>Desulfatirhabdiaceae</taxon>
        <taxon>Desulfatirhabdium</taxon>
    </lineage>
</organism>
<evidence type="ECO:0000256" key="3">
    <source>
        <dbReference type="ARBA" id="ARBA00022695"/>
    </source>
</evidence>